<dbReference type="InParanoid" id="G0M8H9"/>
<dbReference type="EMBL" id="GL379786">
    <property type="protein sequence ID" value="EGT30097.1"/>
    <property type="molecule type" value="Genomic_DNA"/>
</dbReference>
<organism evidence="3">
    <name type="scientific">Caenorhabditis brenneri</name>
    <name type="common">Nematode worm</name>
    <dbReference type="NCBI Taxonomy" id="135651"/>
    <lineage>
        <taxon>Eukaryota</taxon>
        <taxon>Metazoa</taxon>
        <taxon>Ecdysozoa</taxon>
        <taxon>Nematoda</taxon>
        <taxon>Chromadorea</taxon>
        <taxon>Rhabditida</taxon>
        <taxon>Rhabditina</taxon>
        <taxon>Rhabditomorpha</taxon>
        <taxon>Rhabditoidea</taxon>
        <taxon>Rhabditidae</taxon>
        <taxon>Peloderinae</taxon>
        <taxon>Caenorhabditis</taxon>
    </lineage>
</organism>
<feature type="domain" description="UBC core" evidence="1">
    <location>
        <begin position="32"/>
        <end position="188"/>
    </location>
</feature>
<proteinExistence type="predicted"/>
<dbReference type="OrthoDB" id="6600758at2759"/>
<sequence>MNGPFELEEDDDDVQVVDPDYPRFMRNGNIVGNEARLRQELQLCQNLEADYGIIAKARRGHDGTIDIYNWICATPGKAGTPWVGGLFKFNMRFSENYPEEPPICQFKENFFHPNVAKSGRAHIVMLDNRTGSYHAGLGMEEVLREMKDFLAFPSTHLFANLMAKRLYDGDDRDIYYKFIEKQTLEYNPVSIQTEIRQETHQDTGV</sequence>
<evidence type="ECO:0000313" key="3">
    <source>
        <dbReference type="Proteomes" id="UP000008068"/>
    </source>
</evidence>
<dbReference type="SMART" id="SM00212">
    <property type="entry name" value="UBCc"/>
    <property type="match status" value="1"/>
</dbReference>
<name>G0M8H9_CAEBE</name>
<dbReference type="Gene3D" id="3.10.110.10">
    <property type="entry name" value="Ubiquitin Conjugating Enzyme"/>
    <property type="match status" value="1"/>
</dbReference>
<dbReference type="AlphaFoldDB" id="G0M8H9"/>
<accession>G0M8H9</accession>
<dbReference type="Proteomes" id="UP000008068">
    <property type="component" value="Unassembled WGS sequence"/>
</dbReference>
<dbReference type="InterPro" id="IPR050113">
    <property type="entry name" value="Ub_conjugating_enzyme"/>
</dbReference>
<dbReference type="InterPro" id="IPR000608">
    <property type="entry name" value="UBC"/>
</dbReference>
<dbReference type="STRING" id="135651.G0M8H9"/>
<dbReference type="SUPFAM" id="SSF54495">
    <property type="entry name" value="UBC-like"/>
    <property type="match status" value="1"/>
</dbReference>
<gene>
    <name evidence="2" type="ORF">CAEBREN_11427</name>
</gene>
<dbReference type="InterPro" id="IPR016135">
    <property type="entry name" value="UBQ-conjugating_enzyme/RWD"/>
</dbReference>
<keyword evidence="3" id="KW-1185">Reference proteome</keyword>
<dbReference type="PANTHER" id="PTHR24067">
    <property type="entry name" value="UBIQUITIN-CONJUGATING ENZYME E2"/>
    <property type="match status" value="1"/>
</dbReference>
<evidence type="ECO:0000259" key="1">
    <source>
        <dbReference type="PROSITE" id="PS50127"/>
    </source>
</evidence>
<evidence type="ECO:0000313" key="2">
    <source>
        <dbReference type="EMBL" id="EGT30097.1"/>
    </source>
</evidence>
<protein>
    <recommendedName>
        <fullName evidence="1">UBC core domain-containing protein</fullName>
    </recommendedName>
</protein>
<dbReference type="GO" id="GO:0032446">
    <property type="term" value="P:protein modification by small protein conjugation"/>
    <property type="evidence" value="ECO:0007669"/>
    <property type="project" value="UniProtKB-ARBA"/>
</dbReference>
<reference evidence="3" key="1">
    <citation type="submission" date="2011-07" db="EMBL/GenBank/DDBJ databases">
        <authorList>
            <consortium name="Caenorhabditis brenneri Sequencing and Analysis Consortium"/>
            <person name="Wilson R.K."/>
        </authorList>
    </citation>
    <scope>NUCLEOTIDE SEQUENCE [LARGE SCALE GENOMIC DNA]</scope>
    <source>
        <strain evidence="3">PB2801</strain>
    </source>
</reference>
<dbReference type="eggNOG" id="KOG0424">
    <property type="taxonomic scope" value="Eukaryota"/>
</dbReference>
<dbReference type="HOGENOM" id="CLU_030988_12_1_1"/>
<dbReference type="PROSITE" id="PS50127">
    <property type="entry name" value="UBC_2"/>
    <property type="match status" value="1"/>
</dbReference>
<dbReference type="Pfam" id="PF00179">
    <property type="entry name" value="UQ_con"/>
    <property type="match status" value="1"/>
</dbReference>